<comment type="caution">
    <text evidence="2">The sequence shown here is derived from an EMBL/GenBank/DDBJ whole genome shotgun (WGS) entry which is preliminary data.</text>
</comment>
<keyword evidence="1" id="KW-1133">Transmembrane helix</keyword>
<keyword evidence="1" id="KW-0472">Membrane</keyword>
<dbReference type="Proteomes" id="UP000028712">
    <property type="component" value="Unassembled WGS sequence"/>
</dbReference>
<dbReference type="EMBL" id="JPRM01000027">
    <property type="protein sequence ID" value="KFF13742.1"/>
    <property type="molecule type" value="Genomic_DNA"/>
</dbReference>
<dbReference type="STRING" id="991.IW20_16795"/>
<gene>
    <name evidence="3" type="ORF">B0A62_02670</name>
    <name evidence="2" type="ORF">IW20_16795</name>
</gene>
<evidence type="ECO:0000313" key="5">
    <source>
        <dbReference type="Proteomes" id="UP000198424"/>
    </source>
</evidence>
<dbReference type="AlphaFoldDB" id="A0A086AAM8"/>
<reference evidence="2 4" key="1">
    <citation type="submission" date="2014-07" db="EMBL/GenBank/DDBJ databases">
        <title>Genome of Flavobacterium hydatis DSM 2063.</title>
        <authorList>
            <person name="Pipes S.E."/>
            <person name="Stropko S.J."/>
            <person name="Newman J.D."/>
        </authorList>
    </citation>
    <scope>NUCLEOTIDE SEQUENCE [LARGE SCALE GENOMIC DNA]</scope>
    <source>
        <strain evidence="2 4">DSM 2063</strain>
    </source>
</reference>
<dbReference type="eggNOG" id="ENOG5033EG2">
    <property type="taxonomic scope" value="Bacteria"/>
</dbReference>
<reference evidence="3 5" key="2">
    <citation type="submission" date="2016-11" db="EMBL/GenBank/DDBJ databases">
        <title>Whole genomes of Flavobacteriaceae.</title>
        <authorList>
            <person name="Stine C."/>
            <person name="Li C."/>
            <person name="Tadesse D."/>
        </authorList>
    </citation>
    <scope>NUCLEOTIDE SEQUENCE [LARGE SCALE GENOMIC DNA]</scope>
    <source>
        <strain evidence="3 5">ATCC 29551</strain>
    </source>
</reference>
<keyword evidence="1" id="KW-0812">Transmembrane</keyword>
<feature type="transmembrane region" description="Helical" evidence="1">
    <location>
        <begin position="51"/>
        <end position="73"/>
    </location>
</feature>
<dbReference type="Proteomes" id="UP000198424">
    <property type="component" value="Unassembled WGS sequence"/>
</dbReference>
<evidence type="ECO:0000256" key="1">
    <source>
        <dbReference type="SAM" id="Phobius"/>
    </source>
</evidence>
<evidence type="ECO:0000313" key="4">
    <source>
        <dbReference type="Proteomes" id="UP000028712"/>
    </source>
</evidence>
<organism evidence="2 4">
    <name type="scientific">Flavobacterium hydatis</name>
    <name type="common">Cytophaga aquatilis</name>
    <dbReference type="NCBI Taxonomy" id="991"/>
    <lineage>
        <taxon>Bacteria</taxon>
        <taxon>Pseudomonadati</taxon>
        <taxon>Bacteroidota</taxon>
        <taxon>Flavobacteriia</taxon>
        <taxon>Flavobacteriales</taxon>
        <taxon>Flavobacteriaceae</taxon>
        <taxon>Flavobacterium</taxon>
    </lineage>
</organism>
<accession>A0A086AAM8</accession>
<protein>
    <submittedName>
        <fullName evidence="2">Uncharacterized protein</fullName>
    </submittedName>
</protein>
<name>A0A086AAM8_FLAHY</name>
<keyword evidence="5" id="KW-1185">Reference proteome</keyword>
<dbReference type="EMBL" id="MUGY01000002">
    <property type="protein sequence ID" value="OXA97780.1"/>
    <property type="molecule type" value="Genomic_DNA"/>
</dbReference>
<evidence type="ECO:0000313" key="3">
    <source>
        <dbReference type="EMBL" id="OXA97780.1"/>
    </source>
</evidence>
<sequence>MKFTFKRNSKKNPITEANKSSLWQRFDEANLRLQHKCADWLERKTSHFSRLNWIITLFCFTIGTGACSIYLIVSSISGTAIKNISITPISKPANTVSFEHETMKINPVISTIEFENIILFRKHMDSLGRSPTGKKTYDSIVRVRPGLLDSLQQVEHYYK</sequence>
<proteinExistence type="predicted"/>
<evidence type="ECO:0000313" key="2">
    <source>
        <dbReference type="EMBL" id="KFF13742.1"/>
    </source>
</evidence>